<sequence>MQTPCIAVEGSKMLSSPKREPRTMWDAEETNVFKTVLQSIPLGASASVICNKVHATLREQGLVKTPDQVQTKYYRLLKALVDHLGKRMPPKPYKQAAIQSALLAHWDKIIQGKPKGIHRLSQAAQRQKNPARGSASSGPMCTAAAAAAMPASQSLVRGVPAASLPACVTDTTASSGRRSGVPAAVTPGGYMSGTAASTIQLQHASERPSTAVLGQAGQLHLKHLAPTLASHTSSGQLALGVPEPQTPAETPPPQLSRAHTAEASHPPQPSPSPAAQQQPRHWAQSPGGQREPSSTGKLQAGGRGGNASSAPPTSGRKAPKLALSIIPQNADLAASLEIQGLPAYFELSCRGHKTMTALAAALESQWGEAHRQSGRSMALWSTHVSAAAPTLCWGSLSHPDALVGDIYRSIGQPQPFSLSYTLQEPASSEQSLAAQQAQTSVPAVLLHSGPGEALPSKQAPTDTNASVSAAAAQPCSTSLPLSSQRQLALPSDQARICLPASGSATAAVQCSGALPPSSQPRSELQAPAALSIQMCGDPAPDASQGASMPHIAGRKQGAEDSTQRSLPAGGDSCGFSSLFSMAATCDGFASNPAMPARPAGTQHADLRNHSSSSLGVKNAKEDCSLESASKLCLPALRAPPPPHRQAEDATQSDVHAVRTNHTHAAADDNAAPEKGAEASTHRNRGELSAAFRDSACEVALHGAHMIKAGSPGTKPHAQNLPKAAKPGGAEIVGADTRQAEGSRDSSLLCADSMSGQRAPVQSAKGKPDASSREEPLSFAGLFSQTGKHKQPSRPGGNSTAAEDKDSKQRRKRTSKRKQQGGGALQEASEVDDASRRQPAKLAGAIFSEHTLPGLPEGLPGHTSAALQLPGMAAEDLPDDLPAEPVVFWLPDACTTPTDPAHALQGTGPSLPITDFQPSQLGSLLGNGNSWDAPPVCGAFAAGANFCTERPFAELFTQDII</sequence>
<feature type="region of interest" description="Disordered" evidence="1">
    <location>
        <begin position="662"/>
        <end position="683"/>
    </location>
</feature>
<feature type="region of interest" description="Disordered" evidence="1">
    <location>
        <begin position="634"/>
        <end position="653"/>
    </location>
</feature>
<feature type="region of interest" description="Disordered" evidence="1">
    <location>
        <begin position="117"/>
        <end position="139"/>
    </location>
</feature>
<name>A0AAV1HWR0_9CHLO</name>
<protein>
    <submittedName>
        <fullName evidence="2">Uncharacterized protein</fullName>
    </submittedName>
</protein>
<feature type="region of interest" description="Disordered" evidence="1">
    <location>
        <begin position="446"/>
        <end position="469"/>
    </location>
</feature>
<evidence type="ECO:0000313" key="3">
    <source>
        <dbReference type="Proteomes" id="UP001314263"/>
    </source>
</evidence>
<dbReference type="Proteomes" id="UP001314263">
    <property type="component" value="Unassembled WGS sequence"/>
</dbReference>
<feature type="compositionally biased region" description="Polar residues" evidence="1">
    <location>
        <begin position="458"/>
        <end position="467"/>
    </location>
</feature>
<keyword evidence="3" id="KW-1185">Reference proteome</keyword>
<accession>A0AAV1HWR0</accession>
<dbReference type="AlphaFoldDB" id="A0AAV1HWR0"/>
<feature type="compositionally biased region" description="Basic residues" evidence="1">
    <location>
        <begin position="807"/>
        <end position="818"/>
    </location>
</feature>
<evidence type="ECO:0000256" key="1">
    <source>
        <dbReference type="SAM" id="MobiDB-lite"/>
    </source>
</evidence>
<feature type="compositionally biased region" description="Polar residues" evidence="1">
    <location>
        <begin position="122"/>
        <end position="139"/>
    </location>
</feature>
<comment type="caution">
    <text evidence="2">The sequence shown here is derived from an EMBL/GenBank/DDBJ whole genome shotgun (WGS) entry which is preliminary data.</text>
</comment>
<feature type="region of interest" description="Disordered" evidence="1">
    <location>
        <begin position="231"/>
        <end position="318"/>
    </location>
</feature>
<organism evidence="2 3">
    <name type="scientific">Coccomyxa viridis</name>
    <dbReference type="NCBI Taxonomy" id="1274662"/>
    <lineage>
        <taxon>Eukaryota</taxon>
        <taxon>Viridiplantae</taxon>
        <taxon>Chlorophyta</taxon>
        <taxon>core chlorophytes</taxon>
        <taxon>Trebouxiophyceae</taxon>
        <taxon>Trebouxiophyceae incertae sedis</taxon>
        <taxon>Coccomyxaceae</taxon>
        <taxon>Coccomyxa</taxon>
    </lineage>
</organism>
<feature type="compositionally biased region" description="Basic and acidic residues" evidence="1">
    <location>
        <begin position="674"/>
        <end position="683"/>
    </location>
</feature>
<feature type="compositionally biased region" description="Basic and acidic residues" evidence="1">
    <location>
        <begin position="765"/>
        <end position="775"/>
    </location>
</feature>
<evidence type="ECO:0000313" key="2">
    <source>
        <dbReference type="EMBL" id="CAK0743565.1"/>
    </source>
</evidence>
<dbReference type="EMBL" id="CAUYUE010000002">
    <property type="protein sequence ID" value="CAK0743565.1"/>
    <property type="molecule type" value="Genomic_DNA"/>
</dbReference>
<proteinExistence type="predicted"/>
<feature type="region of interest" description="Disordered" evidence="1">
    <location>
        <begin position="751"/>
        <end position="836"/>
    </location>
</feature>
<feature type="region of interest" description="Disordered" evidence="1">
    <location>
        <begin position="707"/>
        <end position="728"/>
    </location>
</feature>
<feature type="region of interest" description="Disordered" evidence="1">
    <location>
        <begin position="534"/>
        <end position="569"/>
    </location>
</feature>
<reference evidence="2 3" key="1">
    <citation type="submission" date="2023-10" db="EMBL/GenBank/DDBJ databases">
        <authorList>
            <person name="Maclean D."/>
            <person name="Macfadyen A."/>
        </authorList>
    </citation>
    <scope>NUCLEOTIDE SEQUENCE [LARGE SCALE GENOMIC DNA]</scope>
</reference>
<gene>
    <name evidence="2" type="ORF">CVIRNUC_001480</name>
</gene>